<evidence type="ECO:0000259" key="35">
    <source>
        <dbReference type="PROSITE" id="PS50268"/>
    </source>
</evidence>
<dbReference type="InterPro" id="IPR000742">
    <property type="entry name" value="EGF"/>
</dbReference>
<feature type="disulfide bond" evidence="24">
    <location>
        <begin position="1863"/>
        <end position="1872"/>
    </location>
</feature>
<dbReference type="Pfam" id="PF00053">
    <property type="entry name" value="EGF_laminin"/>
    <property type="match status" value="1"/>
</dbReference>
<dbReference type="PROSITE" id="PS50221">
    <property type="entry name" value="GAIN_B"/>
    <property type="match status" value="1"/>
</dbReference>
<feature type="disulfide bond" evidence="24">
    <location>
        <begin position="1338"/>
        <end position="1347"/>
    </location>
</feature>
<evidence type="ECO:0000256" key="20">
    <source>
        <dbReference type="ARBA" id="ARBA00023224"/>
    </source>
</evidence>
<dbReference type="GO" id="GO:0007166">
    <property type="term" value="P:cell surface receptor signaling pathway"/>
    <property type="evidence" value="ECO:0007669"/>
    <property type="project" value="InterPro"/>
</dbReference>
<reference evidence="36" key="2">
    <citation type="submission" date="2025-09" db="UniProtKB">
        <authorList>
            <consortium name="Ensembl"/>
        </authorList>
    </citation>
    <scope>IDENTIFICATION</scope>
</reference>
<feature type="disulfide bond" evidence="24">
    <location>
        <begin position="1624"/>
        <end position="1633"/>
    </location>
</feature>
<dbReference type="Pfam" id="PF00028">
    <property type="entry name" value="Cadherin"/>
    <property type="match status" value="8"/>
</dbReference>
<dbReference type="FunFam" id="2.60.40.60:FF:000040">
    <property type="entry name" value="cadherin EGF LAG seven-pass G-type receptor 3"/>
    <property type="match status" value="1"/>
</dbReference>
<feature type="disulfide bond" evidence="25">
    <location>
        <begin position="1951"/>
        <end position="1960"/>
    </location>
</feature>
<keyword evidence="15" id="KW-0297">G-protein coupled receptor</keyword>
<dbReference type="Pfam" id="PF00008">
    <property type="entry name" value="EGF"/>
    <property type="match status" value="2"/>
</dbReference>
<dbReference type="PROSITE" id="PS50027">
    <property type="entry name" value="EGF_LAM_2"/>
    <property type="match status" value="1"/>
</dbReference>
<feature type="compositionally biased region" description="Gly residues" evidence="26">
    <location>
        <begin position="2744"/>
        <end position="2757"/>
    </location>
</feature>
<dbReference type="CDD" id="cd00110">
    <property type="entry name" value="LamG"/>
    <property type="match status" value="2"/>
</dbReference>
<evidence type="ECO:0000256" key="3">
    <source>
        <dbReference type="ARBA" id="ARBA00010933"/>
    </source>
</evidence>
<keyword evidence="19" id="KW-0325">Glycoprotein</keyword>
<dbReference type="GO" id="GO:0007156">
    <property type="term" value="P:homophilic cell adhesion via plasma membrane adhesion molecules"/>
    <property type="evidence" value="ECO:0007669"/>
    <property type="project" value="InterPro"/>
</dbReference>
<feature type="domain" description="EGF-like" evidence="30">
    <location>
        <begin position="1312"/>
        <end position="1348"/>
    </location>
</feature>
<dbReference type="PROSITE" id="PS50227">
    <property type="entry name" value="G_PROTEIN_RECEP_F2_3"/>
    <property type="match status" value="1"/>
</dbReference>
<feature type="compositionally biased region" description="Polar residues" evidence="26">
    <location>
        <begin position="201"/>
        <end position="216"/>
    </location>
</feature>
<evidence type="ECO:0000256" key="25">
    <source>
        <dbReference type="PROSITE-ProRule" id="PRU00460"/>
    </source>
</evidence>
<dbReference type="Proteomes" id="UP000472266">
    <property type="component" value="Unplaced"/>
</dbReference>
<comment type="similarity">
    <text evidence="3">Belongs to the G-protein coupled receptor 2 family. LN-TM7 subfamily.</text>
</comment>
<evidence type="ECO:0000256" key="22">
    <source>
        <dbReference type="ARBA" id="ARBA00023292"/>
    </source>
</evidence>
<dbReference type="FunFam" id="2.10.25.10:FF:000012">
    <property type="entry name" value="Delta-like protein"/>
    <property type="match status" value="1"/>
</dbReference>
<evidence type="ECO:0000256" key="26">
    <source>
        <dbReference type="SAM" id="MobiDB-lite"/>
    </source>
</evidence>
<evidence type="ECO:0000256" key="18">
    <source>
        <dbReference type="ARBA" id="ARBA00023170"/>
    </source>
</evidence>
<keyword evidence="14 27" id="KW-1133">Transmembrane helix</keyword>
<evidence type="ECO:0000313" key="36">
    <source>
        <dbReference type="Ensembl" id="ENSSHBP00005015073.1"/>
    </source>
</evidence>
<feature type="disulfide bond" evidence="25">
    <location>
        <begin position="1930"/>
        <end position="1942"/>
    </location>
</feature>
<comment type="subcellular location">
    <subcellularLocation>
        <location evidence="2">Cell membrane</location>
        <topology evidence="2">Multi-pass membrane protein</topology>
    </subcellularLocation>
</comment>
<dbReference type="GO" id="GO:0004930">
    <property type="term" value="F:G protein-coupled receptor activity"/>
    <property type="evidence" value="ECO:0007669"/>
    <property type="project" value="UniProtKB-KW"/>
</dbReference>
<feature type="domain" description="G-protein coupled receptors family 2 profile 1" evidence="33">
    <location>
        <begin position="1962"/>
        <end position="2035"/>
    </location>
</feature>
<feature type="domain" description="Cadherin" evidence="35">
    <location>
        <begin position="946"/>
        <end position="1047"/>
    </location>
</feature>
<feature type="domain" description="Cadherin" evidence="35">
    <location>
        <begin position="635"/>
        <end position="736"/>
    </location>
</feature>
<dbReference type="GO" id="GO:0048513">
    <property type="term" value="P:animal organ development"/>
    <property type="evidence" value="ECO:0007669"/>
    <property type="project" value="UniProtKB-ARBA"/>
</dbReference>
<keyword evidence="21" id="KW-0379">Hydroxylation</keyword>
<dbReference type="SMART" id="SM00180">
    <property type="entry name" value="EGF_Lam"/>
    <property type="match status" value="2"/>
</dbReference>
<dbReference type="FunFam" id="2.60.40.60:FF:000029">
    <property type="entry name" value="Cadherin EGF LAG seven-pass G-type receptor 3"/>
    <property type="match status" value="1"/>
</dbReference>
<dbReference type="FunFam" id="4.10.1240.10:FF:000003">
    <property type="entry name" value="Putative cadherin EGF LAG seven-pass G-type receptor 2"/>
    <property type="match status" value="1"/>
</dbReference>
<keyword evidence="13 23" id="KW-0106">Calcium</keyword>
<dbReference type="InterPro" id="IPR002126">
    <property type="entry name" value="Cadherin-like_dom"/>
</dbReference>
<dbReference type="Gene3D" id="2.60.40.60">
    <property type="entry name" value="Cadherins"/>
    <property type="match status" value="9"/>
</dbReference>
<feature type="domain" description="Cadherin" evidence="35">
    <location>
        <begin position="530"/>
        <end position="634"/>
    </location>
</feature>
<dbReference type="InterPro" id="IPR000832">
    <property type="entry name" value="GPCR_2_secretin-like"/>
</dbReference>
<dbReference type="Pfam" id="PF00002">
    <property type="entry name" value="7tm_2"/>
    <property type="match status" value="1"/>
</dbReference>
<dbReference type="InterPro" id="IPR013320">
    <property type="entry name" value="ConA-like_dom_sf"/>
</dbReference>
<dbReference type="FunFam" id="2.60.120.200:FF:000020">
    <property type="entry name" value="Cadherin EGF LAG seven-pass G-type receptor 2"/>
    <property type="match status" value="1"/>
</dbReference>
<evidence type="ECO:0000256" key="4">
    <source>
        <dbReference type="ARBA" id="ARBA00022473"/>
    </source>
</evidence>
<evidence type="ECO:0000256" key="12">
    <source>
        <dbReference type="ARBA" id="ARBA00022833"/>
    </source>
</evidence>
<dbReference type="PANTHER" id="PTHR24026">
    <property type="entry name" value="FAT ATYPICAL CADHERIN-RELATED"/>
    <property type="match status" value="1"/>
</dbReference>
<dbReference type="PROSITE" id="PS01186">
    <property type="entry name" value="EGF_2"/>
    <property type="match status" value="2"/>
</dbReference>
<feature type="domain" description="G-protein coupled receptors family 2 profile 2" evidence="34">
    <location>
        <begin position="2383"/>
        <end position="2613"/>
    </location>
</feature>
<dbReference type="GO" id="GO:0009952">
    <property type="term" value="P:anterior/posterior pattern specification"/>
    <property type="evidence" value="ECO:0007669"/>
    <property type="project" value="UniProtKB-ARBA"/>
</dbReference>
<keyword evidence="20" id="KW-0807">Transducer</keyword>
<keyword evidence="11" id="KW-0863">Zinc-finger</keyword>
<keyword evidence="37" id="KW-1185">Reference proteome</keyword>
<dbReference type="SMART" id="SM00303">
    <property type="entry name" value="GPS"/>
    <property type="match status" value="1"/>
</dbReference>
<keyword evidence="5" id="KW-1003">Cell membrane</keyword>
<dbReference type="GO" id="GO:0005886">
    <property type="term" value="C:plasma membrane"/>
    <property type="evidence" value="ECO:0007669"/>
    <property type="project" value="UniProtKB-SubCell"/>
</dbReference>
<feature type="domain" description="Cadherin" evidence="35">
    <location>
        <begin position="1066"/>
        <end position="1170"/>
    </location>
</feature>
<evidence type="ECO:0000256" key="15">
    <source>
        <dbReference type="ARBA" id="ARBA00023040"/>
    </source>
</evidence>
<name>A0A672UIG3_STRHB</name>
<dbReference type="SUPFAM" id="SSF57184">
    <property type="entry name" value="Growth factor receptor domain"/>
    <property type="match status" value="1"/>
</dbReference>
<evidence type="ECO:0000259" key="29">
    <source>
        <dbReference type="PROSITE" id="PS50025"/>
    </source>
</evidence>
<dbReference type="FunFam" id="2.60.220.50:FF:000005">
    <property type="entry name" value="Cadherin EGF LAG seven-pass G-type receptor 2"/>
    <property type="match status" value="1"/>
</dbReference>
<dbReference type="CDD" id="cd11304">
    <property type="entry name" value="Cadherin_repeat"/>
    <property type="match status" value="9"/>
</dbReference>
<feature type="transmembrane region" description="Helical" evidence="27">
    <location>
        <begin position="2442"/>
        <end position="2466"/>
    </location>
</feature>
<comment type="caution">
    <text evidence="24">Lacks conserved residue(s) required for the propagation of feature annotation.</text>
</comment>
<evidence type="ECO:0000256" key="16">
    <source>
        <dbReference type="ARBA" id="ARBA00023136"/>
    </source>
</evidence>
<dbReference type="FunFam" id="2.10.25.10:FF:000089">
    <property type="entry name" value="Cadherin EGF LAG seven-pass G-type receptor 3"/>
    <property type="match status" value="1"/>
</dbReference>
<feature type="transmembrane region" description="Helical" evidence="27">
    <location>
        <begin position="2418"/>
        <end position="2436"/>
    </location>
</feature>
<dbReference type="CDD" id="cd00054">
    <property type="entry name" value="EGF_CA"/>
    <property type="match status" value="5"/>
</dbReference>
<evidence type="ECO:0000256" key="27">
    <source>
        <dbReference type="SAM" id="Phobius"/>
    </source>
</evidence>
<dbReference type="SMART" id="SM00112">
    <property type="entry name" value="CA"/>
    <property type="match status" value="9"/>
</dbReference>
<dbReference type="InterPro" id="IPR017907">
    <property type="entry name" value="Znf_RING_CS"/>
</dbReference>
<dbReference type="InterPro" id="IPR001879">
    <property type="entry name" value="GPCR_2_extracellular_dom"/>
</dbReference>
<dbReference type="InterPro" id="IPR036445">
    <property type="entry name" value="GPCR_2_extracell_dom_sf"/>
</dbReference>
<dbReference type="InterPro" id="IPR009030">
    <property type="entry name" value="Growth_fac_rcpt_cys_sf"/>
</dbReference>
<keyword evidence="7 27" id="KW-0812">Transmembrane</keyword>
<dbReference type="InterPro" id="IPR057244">
    <property type="entry name" value="GAIN_B"/>
</dbReference>
<dbReference type="GO" id="GO:0008270">
    <property type="term" value="F:zinc ion binding"/>
    <property type="evidence" value="ECO:0007669"/>
    <property type="project" value="UniProtKB-KW"/>
</dbReference>
<evidence type="ECO:0000256" key="21">
    <source>
        <dbReference type="ARBA" id="ARBA00023278"/>
    </source>
</evidence>
<dbReference type="FunFam" id="2.60.40.60:FF:000044">
    <property type="entry name" value="Cadherin, EGF LAG seven-pass G-type receptor 3"/>
    <property type="match status" value="1"/>
</dbReference>
<dbReference type="SMART" id="SM00179">
    <property type="entry name" value="EGF_CA"/>
    <property type="match status" value="3"/>
</dbReference>
<feature type="domain" description="Cadherin" evidence="35">
    <location>
        <begin position="737"/>
        <end position="839"/>
    </location>
</feature>
<feature type="domain" description="EGF-like" evidence="30">
    <location>
        <begin position="1799"/>
        <end position="1832"/>
    </location>
</feature>
<keyword evidence="16 27" id="KW-0472">Membrane</keyword>
<dbReference type="FunFam" id="2.60.40.60:FF:000023">
    <property type="entry name" value="Cadherin EGF LAG seven-pass G-type receptor 3"/>
    <property type="match status" value="2"/>
</dbReference>
<dbReference type="SMART" id="SM00181">
    <property type="entry name" value="EGF"/>
    <property type="match status" value="6"/>
</dbReference>
<evidence type="ECO:0000259" key="30">
    <source>
        <dbReference type="PROSITE" id="PS50026"/>
    </source>
</evidence>
<feature type="disulfide bond" evidence="25">
    <location>
        <begin position="1932"/>
        <end position="1949"/>
    </location>
</feature>
<feature type="disulfide bond" evidence="24">
    <location>
        <begin position="1300"/>
        <end position="1309"/>
    </location>
</feature>
<feature type="region of interest" description="Disordered" evidence="26">
    <location>
        <begin position="2217"/>
        <end position="2247"/>
    </location>
</feature>
<dbReference type="PROSITE" id="PS50026">
    <property type="entry name" value="EGF_3"/>
    <property type="match status" value="6"/>
</dbReference>
<dbReference type="SMART" id="SM00008">
    <property type="entry name" value="HormR"/>
    <property type="match status" value="1"/>
</dbReference>
<dbReference type="GO" id="GO:0005509">
    <property type="term" value="F:calcium ion binding"/>
    <property type="evidence" value="ECO:0007669"/>
    <property type="project" value="UniProtKB-UniRule"/>
</dbReference>
<dbReference type="Pfam" id="PF01825">
    <property type="entry name" value="GPS"/>
    <property type="match status" value="1"/>
</dbReference>
<feature type="region of interest" description="Disordered" evidence="26">
    <location>
        <begin position="2627"/>
        <end position="2762"/>
    </location>
</feature>
<keyword evidence="10" id="KW-0677">Repeat</keyword>
<dbReference type="PROSITE" id="PS01248">
    <property type="entry name" value="EGF_LAM_1"/>
    <property type="match status" value="1"/>
</dbReference>
<evidence type="ECO:0000256" key="17">
    <source>
        <dbReference type="ARBA" id="ARBA00023157"/>
    </source>
</evidence>
<dbReference type="PROSITE" id="PS00518">
    <property type="entry name" value="ZF_RING_1"/>
    <property type="match status" value="1"/>
</dbReference>
<evidence type="ECO:0000256" key="10">
    <source>
        <dbReference type="ARBA" id="ARBA00022737"/>
    </source>
</evidence>
<dbReference type="SUPFAM" id="SSF57196">
    <property type="entry name" value="EGF/Laminin"/>
    <property type="match status" value="2"/>
</dbReference>
<feature type="region of interest" description="Disordered" evidence="26">
    <location>
        <begin position="2794"/>
        <end position="2845"/>
    </location>
</feature>
<keyword evidence="18" id="KW-0675">Receptor</keyword>
<dbReference type="PANTHER" id="PTHR24026:SF32">
    <property type="entry name" value="CADHERIN EGF LAG SEVEN-PASS G-TYPE RECEPTOR 2"/>
    <property type="match status" value="1"/>
</dbReference>
<feature type="compositionally biased region" description="Pro residues" evidence="26">
    <location>
        <begin position="2808"/>
        <end position="2817"/>
    </location>
</feature>
<feature type="chain" id="PRO_5025385574" evidence="28">
    <location>
        <begin position="22"/>
        <end position="2874"/>
    </location>
</feature>
<keyword evidence="22 25" id="KW-0424">Laminin EGF-like domain</keyword>
<dbReference type="InterPro" id="IPR000203">
    <property type="entry name" value="GPS"/>
</dbReference>
<protein>
    <submittedName>
        <fullName evidence="36">Cadherin EGF LAG seven-pass G-type receptor 2</fullName>
    </submittedName>
</protein>
<evidence type="ECO:0000259" key="33">
    <source>
        <dbReference type="PROSITE" id="PS50227"/>
    </source>
</evidence>
<dbReference type="Gene3D" id="1.25.40.610">
    <property type="match status" value="1"/>
</dbReference>
<keyword evidence="9 28" id="KW-0732">Signal</keyword>
<dbReference type="PROSITE" id="PS50261">
    <property type="entry name" value="G_PROTEIN_RECEP_F2_4"/>
    <property type="match status" value="1"/>
</dbReference>
<evidence type="ECO:0000256" key="11">
    <source>
        <dbReference type="ARBA" id="ARBA00022771"/>
    </source>
</evidence>
<comment type="function">
    <text evidence="1">Receptor that may have an important role in cell/cell signaling during nervous system formation.</text>
</comment>
<dbReference type="SUPFAM" id="SSF49899">
    <property type="entry name" value="Concanavalin A-like lectins/glucanases"/>
    <property type="match status" value="2"/>
</dbReference>
<dbReference type="Gene3D" id="4.10.1240.10">
    <property type="entry name" value="GPCR, family 2, extracellular hormone receptor domain"/>
    <property type="match status" value="1"/>
</dbReference>
<dbReference type="FunFam" id="1.25.40.610:FF:000005">
    <property type="entry name" value="cadherin EGF LAG seven-pass G-type receptor 2"/>
    <property type="match status" value="1"/>
</dbReference>
<feature type="domain" description="Cadherin" evidence="35">
    <location>
        <begin position="208"/>
        <end position="315"/>
    </location>
</feature>
<organism evidence="36 37">
    <name type="scientific">Strigops habroptila</name>
    <name type="common">Kakapo</name>
    <dbReference type="NCBI Taxonomy" id="2489341"/>
    <lineage>
        <taxon>Eukaryota</taxon>
        <taxon>Metazoa</taxon>
        <taxon>Chordata</taxon>
        <taxon>Craniata</taxon>
        <taxon>Vertebrata</taxon>
        <taxon>Euteleostomi</taxon>
        <taxon>Archelosauria</taxon>
        <taxon>Archosauria</taxon>
        <taxon>Dinosauria</taxon>
        <taxon>Saurischia</taxon>
        <taxon>Theropoda</taxon>
        <taxon>Coelurosauria</taxon>
        <taxon>Aves</taxon>
        <taxon>Neognathae</taxon>
        <taxon>Neoaves</taxon>
        <taxon>Telluraves</taxon>
        <taxon>Australaves</taxon>
        <taxon>Psittaciformes</taxon>
        <taxon>Psittacidae</taxon>
        <taxon>Strigops</taxon>
    </lineage>
</organism>
<keyword evidence="6 24" id="KW-0245">EGF-like domain</keyword>
<dbReference type="GeneTree" id="ENSGT00940000157493"/>
<feature type="domain" description="Cadherin" evidence="35">
    <location>
        <begin position="424"/>
        <end position="529"/>
    </location>
</feature>
<dbReference type="FunFam" id="2.60.40.60:FF:000013">
    <property type="entry name" value="Cadherin EGF LAG seven-pass G-type receptor"/>
    <property type="match status" value="1"/>
</dbReference>
<dbReference type="InterPro" id="IPR032471">
    <property type="entry name" value="AGRL2-4_GAIN_subdom_A"/>
</dbReference>
<evidence type="ECO:0000256" key="8">
    <source>
        <dbReference type="ARBA" id="ARBA00022723"/>
    </source>
</evidence>
<feature type="transmembrane region" description="Helical" evidence="27">
    <location>
        <begin position="2565"/>
        <end position="2583"/>
    </location>
</feature>
<keyword evidence="12" id="KW-0862">Zinc</keyword>
<accession>A0A672UIG3</accession>
<gene>
    <name evidence="36" type="primary">CELSR2</name>
</gene>
<keyword evidence="4" id="KW-0217">Developmental protein</keyword>
<feature type="domain" description="Cadherin" evidence="35">
    <location>
        <begin position="316"/>
        <end position="423"/>
    </location>
</feature>
<feature type="compositionally biased region" description="Acidic residues" evidence="26">
    <location>
        <begin position="2699"/>
        <end position="2709"/>
    </location>
</feature>
<dbReference type="InterPro" id="IPR056286">
    <property type="entry name" value="Cadherin_CELSR1-3_9th"/>
</dbReference>
<feature type="transmembrane region" description="Helical" evidence="27">
    <location>
        <begin position="2526"/>
        <end position="2545"/>
    </location>
</feature>
<dbReference type="FunFam" id="2.60.40.60:FF:000038">
    <property type="entry name" value="Cadherin EGF LAG seven-pass G-type receptor 3"/>
    <property type="match status" value="1"/>
</dbReference>
<proteinExistence type="inferred from homology"/>
<dbReference type="InterPro" id="IPR015919">
    <property type="entry name" value="Cadherin-like_sf"/>
</dbReference>
<dbReference type="Gene3D" id="2.10.25.10">
    <property type="entry name" value="Laminin"/>
    <property type="match status" value="6"/>
</dbReference>
<evidence type="ECO:0000256" key="19">
    <source>
        <dbReference type="ARBA" id="ARBA00023180"/>
    </source>
</evidence>
<dbReference type="Pfam" id="PF16489">
    <property type="entry name" value="GAIN"/>
    <property type="match status" value="1"/>
</dbReference>
<keyword evidence="17 24" id="KW-1015">Disulfide bond</keyword>
<feature type="domain" description="Cadherin" evidence="35">
    <location>
        <begin position="840"/>
        <end position="945"/>
    </location>
</feature>
<dbReference type="InterPro" id="IPR002049">
    <property type="entry name" value="LE_dom"/>
</dbReference>
<dbReference type="InterPro" id="IPR020894">
    <property type="entry name" value="Cadherin_CS"/>
</dbReference>
<feature type="domain" description="EGF-like" evidence="30">
    <location>
        <begin position="1598"/>
        <end position="1634"/>
    </location>
</feature>
<evidence type="ECO:0000256" key="13">
    <source>
        <dbReference type="ARBA" id="ARBA00022837"/>
    </source>
</evidence>
<dbReference type="SUPFAM" id="SSF49313">
    <property type="entry name" value="Cadherin-like"/>
    <property type="match status" value="9"/>
</dbReference>
<feature type="region of interest" description="Disordered" evidence="26">
    <location>
        <begin position="163"/>
        <end position="225"/>
    </location>
</feature>
<evidence type="ECO:0000256" key="9">
    <source>
        <dbReference type="ARBA" id="ARBA00022729"/>
    </source>
</evidence>
<dbReference type="FunFam" id="2.10.25.10:FF:000156">
    <property type="entry name" value="cadherin EGF LAG seven-pass G-type receptor 2"/>
    <property type="match status" value="1"/>
</dbReference>
<evidence type="ECO:0000256" key="1">
    <source>
        <dbReference type="ARBA" id="ARBA00002066"/>
    </source>
</evidence>
<feature type="transmembrane region" description="Helical" evidence="27">
    <location>
        <begin position="2487"/>
        <end position="2506"/>
    </location>
</feature>
<evidence type="ECO:0000259" key="34">
    <source>
        <dbReference type="PROSITE" id="PS50261"/>
    </source>
</evidence>
<feature type="domain" description="EGF-like" evidence="30">
    <location>
        <begin position="1835"/>
        <end position="1873"/>
    </location>
</feature>
<feature type="domain" description="GAIN-B" evidence="32">
    <location>
        <begin position="2164"/>
        <end position="2376"/>
    </location>
</feature>
<keyword evidence="8" id="KW-0479">Metal-binding</keyword>
<evidence type="ECO:0000256" key="6">
    <source>
        <dbReference type="ARBA" id="ARBA00022536"/>
    </source>
</evidence>
<feature type="compositionally biased region" description="Acidic residues" evidence="26">
    <location>
        <begin position="2226"/>
        <end position="2235"/>
    </location>
</feature>
<dbReference type="PRINTS" id="PR00205">
    <property type="entry name" value="CADHERIN"/>
</dbReference>
<dbReference type="Ensembl" id="ENSSHBT00005018074.1">
    <property type="protein sequence ID" value="ENSSHBP00005015073.1"/>
    <property type="gene ID" value="ENSSHBG00005006803.1"/>
</dbReference>
<dbReference type="CDD" id="cd00055">
    <property type="entry name" value="EGF_Lam"/>
    <property type="match status" value="1"/>
</dbReference>
<reference evidence="36" key="1">
    <citation type="submission" date="2025-08" db="UniProtKB">
        <authorList>
            <consortium name="Ensembl"/>
        </authorList>
    </citation>
    <scope>IDENTIFICATION</scope>
</reference>
<evidence type="ECO:0000256" key="14">
    <source>
        <dbReference type="ARBA" id="ARBA00022989"/>
    </source>
</evidence>
<dbReference type="PROSITE" id="PS00232">
    <property type="entry name" value="CADHERIN_1"/>
    <property type="match status" value="6"/>
</dbReference>
<evidence type="ECO:0000259" key="32">
    <source>
        <dbReference type="PROSITE" id="PS50221"/>
    </source>
</evidence>
<dbReference type="PROSITE" id="PS00022">
    <property type="entry name" value="EGF_1"/>
    <property type="match status" value="4"/>
</dbReference>
<feature type="transmembrane region" description="Helical" evidence="27">
    <location>
        <begin position="2589"/>
        <end position="2612"/>
    </location>
</feature>
<evidence type="ECO:0000313" key="37">
    <source>
        <dbReference type="Proteomes" id="UP000472266"/>
    </source>
</evidence>
<feature type="domain" description="EGF-like" evidence="30">
    <location>
        <begin position="1252"/>
        <end position="1310"/>
    </location>
</feature>
<evidence type="ECO:0000256" key="23">
    <source>
        <dbReference type="PROSITE-ProRule" id="PRU00043"/>
    </source>
</evidence>
<evidence type="ECO:0000256" key="28">
    <source>
        <dbReference type="SAM" id="SignalP"/>
    </source>
</evidence>
<evidence type="ECO:0000256" key="7">
    <source>
        <dbReference type="ARBA" id="ARBA00022692"/>
    </source>
</evidence>
<dbReference type="GO" id="GO:0007399">
    <property type="term" value="P:nervous system development"/>
    <property type="evidence" value="ECO:0007669"/>
    <property type="project" value="UniProtKB-ARBA"/>
</dbReference>
<evidence type="ECO:0000256" key="24">
    <source>
        <dbReference type="PROSITE-ProRule" id="PRU00076"/>
    </source>
</evidence>
<evidence type="ECO:0000256" key="5">
    <source>
        <dbReference type="ARBA" id="ARBA00022475"/>
    </source>
</evidence>
<evidence type="ECO:0000256" key="2">
    <source>
        <dbReference type="ARBA" id="ARBA00004651"/>
    </source>
</evidence>
<feature type="domain" description="Laminin G" evidence="29">
    <location>
        <begin position="1391"/>
        <end position="1595"/>
    </location>
</feature>
<feature type="domain" description="EGF-like" evidence="30">
    <location>
        <begin position="1352"/>
        <end position="1390"/>
    </location>
</feature>
<dbReference type="Gene3D" id="2.60.220.50">
    <property type="match status" value="1"/>
</dbReference>
<dbReference type="InterPro" id="IPR001881">
    <property type="entry name" value="EGF-like_Ca-bd_dom"/>
</dbReference>
<dbReference type="InterPro" id="IPR046338">
    <property type="entry name" value="GAIN_dom_sf"/>
</dbReference>
<dbReference type="InterPro" id="IPR001791">
    <property type="entry name" value="Laminin_G"/>
</dbReference>
<dbReference type="InterPro" id="IPR017981">
    <property type="entry name" value="GPCR_2-like_7TM"/>
</dbReference>
<dbReference type="Gene3D" id="1.20.1070.10">
    <property type="entry name" value="Rhodopsin 7-helix transmembrane proteins"/>
    <property type="match status" value="1"/>
</dbReference>
<dbReference type="Pfam" id="PF23592">
    <property type="entry name" value="Cadherin_CELSR2_9th"/>
    <property type="match status" value="1"/>
</dbReference>
<dbReference type="PROSITE" id="PS50268">
    <property type="entry name" value="CADHERIN_2"/>
    <property type="match status" value="9"/>
</dbReference>
<evidence type="ECO:0000259" key="31">
    <source>
        <dbReference type="PROSITE" id="PS50027"/>
    </source>
</evidence>
<dbReference type="SMART" id="SM00282">
    <property type="entry name" value="LamG"/>
    <property type="match status" value="2"/>
</dbReference>
<feature type="transmembrane region" description="Helical" evidence="27">
    <location>
        <begin position="2385"/>
        <end position="2406"/>
    </location>
</feature>
<feature type="compositionally biased region" description="Gly residues" evidence="26">
    <location>
        <begin position="2646"/>
        <end position="2656"/>
    </location>
</feature>
<dbReference type="FunFam" id="2.10.25.10:FF:000011">
    <property type="entry name" value="Cadherin EGF LAG seven-pass G-type receptor"/>
    <property type="match status" value="1"/>
</dbReference>
<dbReference type="Gene3D" id="2.60.120.200">
    <property type="match status" value="2"/>
</dbReference>
<feature type="compositionally biased region" description="Pro residues" evidence="26">
    <location>
        <begin position="2729"/>
        <end position="2743"/>
    </location>
</feature>
<dbReference type="PROSITE" id="PS50025">
    <property type="entry name" value="LAM_G_DOMAIN"/>
    <property type="match status" value="1"/>
</dbReference>
<dbReference type="Pfam" id="PF02210">
    <property type="entry name" value="Laminin_G_2"/>
    <property type="match status" value="2"/>
</dbReference>
<sequence length="2874" mass="309063">MYVQSTYPLCAWFTFVCSVCAQCVPHVRASHTCALCVHSVCPRCVRHTRVLCVCTACAPGACVTHVCSVCRGCAQPTRVLSACVASHVHSPCARAACAVPTCKVHVCVLHVCAFYMCVLRVCRAGAPPPPARSAHAFAPGVPPPPLPLPPVPGGGGRRTLVPKDTGCTADTGKAPRDTGKTPGTREMGDPNPTGLRRRRSPNTVPQFQPSSYQASVEENRPSGTPVLRVSALDPDAGEAGRLHYAMAALFDSRSDGLFAMDPVTGAVTTAAPLDRESKSTHVFRVTATDHGTPRRSAMATVTVTVTDTNDHDPAFEQAEYRESVRENLEVGYEVLTVRATDGDTGPNANILYRLLNSGGANEVFEIDPRSGVIRTRGPVDREAVEAFELLVEATDQGQEPGPRSATATVLIAVEDDNDNAPQFSEKRYVAQVPEDTAPTAAVLRVTATDRDKGSNALVHYSIVSGNTRGHFYIDAQTGALDVVSPLDYEVSKEFTLRIRAQDGGRPPLSNISGLVTVQVLDVNDNAPIFVSTPFQATVLENVPVGYSVIHVQAIDADSGDNSRLVYTLLETGTGFPFAINNSTGWIVVASELDREAVDFYSFGVEAQDQGTPPMASSASVTVTILDVNDNSPEFTQREYGARLNEDAAVGSSVLTVSAVDRDANSVITYQISSGNTRNRFSITSQSGGGLISLALPLDYKLERQYLLTIAASDGTRHDTAHVVVNVTDANTHRPVFQSSHYTVNVNEDRPVGTTVVVISATDEDTGENARITYLMEDSIPQFCIAADTGAVTTQMELDYEDQVSYTLAITARDNGIPQKSDTTYLEILVSDVNDNAPQFLRDSYQGSIYEDVPTFTSVLQVSATDRDSGLNGRVFYTFQGGDDGDGDFIIESTSGIVRTLRRLDRENVPLYSLRAFAVDKGVPARRTPVEIQVTVLDVNDNPPVFERDEFDIFVEENSPIGLVVARITATDPDEGTNAQIMYQIVEGNIPEVFQLDIFSGELTALADLDYESKAEYVMVVQATSAPLVSRATVHVRLRDANDNSPQLKNFEILFNNYITNRSGSFPGGVIGRVPAHDPDVSDSLTYAFEQGNELNLVLLDPRSGDLRLSPALDNNRPLEAVMRVSVSDGVHSATAQCTLRVTVITDEMLSNSITLRLADMSQERFLSPLLSRFLEGVAAVLATPRHRVVLFNIQADTDVGSARILNVSLSVLLPPAPAPAARFFSSEELQERLYLNRSLLASISAQRVLPFDDNICLREPCENYMRCVSVLQFDSSAPFLASDTILFRPIHPVTGLRCRCPPGFTGDYCETEIDLCYSSPCGGHGRCRSREGGFTCECHEDFTGERCELSARGGRCTPGVCRNGGTCLNLLLGGFRCQCPPGHYEKPFCTMSTRSFPPRSFLTFRGLRQRFHFTLALTFATRERDGLLLYNGRFNEKHDFVALEIVSEQLQLTFSAGEATTTVSPFVPGGVSDGQWHRVQLHYYNKPVLGRAGLPQGPSEQKVAVVTVDDCDTGLALRFGARLGNYSCAAQGTQNGTKKSLDLTGPLLLGGVPTLPESFPIRSRHFVGCMRHLHIDQRPVDMAAFIANNGTLPGCPAKRPLCDSDTCHNGGTCEQEWDSFSCRCPTGFGGRTCQEEVGAPQRFEGSSRVSWAGLALPLALPWRLRVMFRTRHPHGLLLRAAAPPLSISVQLAEGRPEAGLWRGGSPLARLRLPQARVSDGHWHEVELGLERGGAPGPARLRLGCDYGRYQVSAPPSPRAPMGVPVPPCSLWAPMGVPAGAGALRVAAVSRVAVTTGCDLPDPCAGGPCPPHSDCTGHGDTVTCHCHPGHFGDSCVSACALNPCHPPATCAPQPGSMHGYMCHCPQGHFGPYCEHRSAQPCPRGWWGHPTCGPCNCDTAKGFDPDCNKTTGECRCKENHYRPPGSGSCLLCECYPTGSLSRRCDATTGQCPCKAGVIGRHCDRCDNPFAEVTAGGCEVNYDSCPRAIESSIWWPRTRFGLPAAAPCPRGSVGTALRHCDEHRGWLPPNLFNCSSLAFAPLRAWAQRLALNGSRLDPAQSRRVARQLHEATRGSGLGFASDLRLVYALATRLLRHESAQRGFRLAATQDVHFTENLLRVGSALLDSSTKRHWELIQQTEGGTAWLLKHFEDYASALAQNMPQTYLSPFTIVTPNIVVSVVRLDKGSSAGARLPRYEALRGEKPPDLETSVILPESVFRAPHGRRESGGDTEDEEEEVPLVTRHKRHPAPGEGQAIASVIIYRTLAGLLPEQYDTDKRSLRVPKRPVINTPVVSISVHAGGARAPRALEQPITLQFQLLETQERSKPICVFWNHSLLAGAAGGWSARGCEVVFRNRSHVSCQCHHLTSFAVLMDISRRENGEILPLSALTYGSLAVGLAGLLLAVLALGGPRAPRSNRHSIRRHAAAALLLAQLVFLLGINQADSPLACTVVAILLQFLYLSAVGWALLEGLHLYRRRSEPRHVDRGPMRFYHVLGWGLPAFITGLAVGLDPQGYGNPDFCWLSIHDSLVWSLAGPIACAVAVSVGGVRGRARCVTGSAAPSSALRTAVVLLALPSLAWLLALLSVNSDALLFHYLFAINNCLQGPLVFLFCVVLSKEVRRSLRLSCTRRRSPDPALATKSTLTAVRAGGRGGAGGSPSPGGKTPSPLHRVRPASAPCCGVGGVSPGTPRRGCPPPEHDTDSDSDLSLEEDPSGSSGSSRSSDSEDEAAPPGWDPPSAAPPEPPGPGNGTRGRPGRGGGSFSVHGALWGAMGRGAPQCWPPPPWVMPPLHAGILKKKGLAPISERGSTQHPAPPPAPPPAASSGSEGGWGGPAAAPRPRQSLQEQLSGVTPIAMSIKAGTVDEDSSGSEFLFFNFLH</sequence>
<feature type="signal peptide" evidence="28">
    <location>
        <begin position="1"/>
        <end position="21"/>
    </location>
</feature>
<feature type="domain" description="Laminin EGF-like" evidence="31">
    <location>
        <begin position="1930"/>
        <end position="1977"/>
    </location>
</feature>
<dbReference type="FunFam" id="2.60.40.60:FF:000010">
    <property type="entry name" value="Cadherin EGF LAG seven-pass G-type receptor 3"/>
    <property type="match status" value="2"/>
</dbReference>